<proteinExistence type="inferred from homology"/>
<evidence type="ECO:0000256" key="4">
    <source>
        <dbReference type="ARBA" id="ARBA00022929"/>
    </source>
</evidence>
<dbReference type="RefSeq" id="WP_136992991.1">
    <property type="nucleotide sequence ID" value="NZ_SZPQ01000074.1"/>
</dbReference>
<dbReference type="PRINTS" id="PR01549">
    <property type="entry name" value="AUTOINDCRSYN"/>
</dbReference>
<evidence type="ECO:0000256" key="3">
    <source>
        <dbReference type="ARBA" id="ARBA00022691"/>
    </source>
</evidence>
<dbReference type="Gene3D" id="3.40.630.30">
    <property type="match status" value="1"/>
</dbReference>
<reference evidence="7 8" key="1">
    <citation type="submission" date="2019-04" db="EMBL/GenBank/DDBJ databases">
        <authorList>
            <person name="Li M."/>
            <person name="Gao C."/>
        </authorList>
    </citation>
    <scope>NUCLEOTIDE SEQUENCE [LARGE SCALE GENOMIC DNA]</scope>
    <source>
        <strain evidence="7 8">BGMRC 2031</strain>
    </source>
</reference>
<keyword evidence="3 6" id="KW-0949">S-adenosyl-L-methionine</keyword>
<name>A0ABY2SDH2_9HYPH</name>
<organism evidence="7 8">
    <name type="scientific">Martelella alba</name>
    <dbReference type="NCBI Taxonomy" id="2590451"/>
    <lineage>
        <taxon>Bacteria</taxon>
        <taxon>Pseudomonadati</taxon>
        <taxon>Pseudomonadota</taxon>
        <taxon>Alphaproteobacteria</taxon>
        <taxon>Hyphomicrobiales</taxon>
        <taxon>Aurantimonadaceae</taxon>
        <taxon>Martelella</taxon>
    </lineage>
</organism>
<evidence type="ECO:0000256" key="5">
    <source>
        <dbReference type="PROSITE-ProRule" id="PRU00533"/>
    </source>
</evidence>
<accession>A0ABY2SDH2</accession>
<dbReference type="PANTHER" id="PTHR39322">
    <property type="entry name" value="ACYL-HOMOSERINE-LACTONE SYNTHASE"/>
    <property type="match status" value="1"/>
</dbReference>
<dbReference type="SUPFAM" id="SSF55729">
    <property type="entry name" value="Acyl-CoA N-acyltransferases (Nat)"/>
    <property type="match status" value="1"/>
</dbReference>
<dbReference type="InterPro" id="IPR001690">
    <property type="entry name" value="Autoind_synthase"/>
</dbReference>
<evidence type="ECO:0000313" key="8">
    <source>
        <dbReference type="Proteomes" id="UP000305202"/>
    </source>
</evidence>
<dbReference type="InterPro" id="IPR016181">
    <property type="entry name" value="Acyl_CoA_acyltransferase"/>
</dbReference>
<comment type="catalytic activity">
    <reaction evidence="6">
        <text>a fatty acyl-[ACP] + S-adenosyl-L-methionine = an N-acyl-L-homoserine lactone + S-methyl-5'-thioadenosine + holo-[ACP] + H(+)</text>
        <dbReference type="Rhea" id="RHEA:10096"/>
        <dbReference type="Rhea" id="RHEA-COMP:9685"/>
        <dbReference type="Rhea" id="RHEA-COMP:14125"/>
        <dbReference type="ChEBI" id="CHEBI:15378"/>
        <dbReference type="ChEBI" id="CHEBI:17509"/>
        <dbReference type="ChEBI" id="CHEBI:55474"/>
        <dbReference type="ChEBI" id="CHEBI:59789"/>
        <dbReference type="ChEBI" id="CHEBI:64479"/>
        <dbReference type="ChEBI" id="CHEBI:138651"/>
        <dbReference type="EC" id="2.3.1.184"/>
    </reaction>
</comment>
<comment type="caution">
    <text evidence="7">The sequence shown here is derived from an EMBL/GenBank/DDBJ whole genome shotgun (WGS) entry which is preliminary data.</text>
</comment>
<keyword evidence="2 6" id="KW-0808">Transferase</keyword>
<dbReference type="Proteomes" id="UP000305202">
    <property type="component" value="Unassembled WGS sequence"/>
</dbReference>
<dbReference type="PANTHER" id="PTHR39322:SF1">
    <property type="entry name" value="ISOVALERYL-HOMOSERINE LACTONE SYNTHASE"/>
    <property type="match status" value="1"/>
</dbReference>
<dbReference type="EMBL" id="SZPQ01000074">
    <property type="protein sequence ID" value="TKI02503.1"/>
    <property type="molecule type" value="Genomic_DNA"/>
</dbReference>
<keyword evidence="4 5" id="KW-0071">Autoinducer synthesis</keyword>
<comment type="similarity">
    <text evidence="5 6">Belongs to the autoinducer synthase family.</text>
</comment>
<dbReference type="EC" id="2.3.1.184" evidence="6"/>
<evidence type="ECO:0000256" key="1">
    <source>
        <dbReference type="ARBA" id="ARBA00022654"/>
    </source>
</evidence>
<evidence type="ECO:0000313" key="7">
    <source>
        <dbReference type="EMBL" id="TKI02503.1"/>
    </source>
</evidence>
<sequence length="200" mass="23388">MNIKLCTINDLLEMAYFFECRFEVFSSRLKWNVPIHNGKEYDQYDNSNAEYITVFEDNEILASVRMIETRYSHLLSGSFQNYFTYKNNAPVEATRFFVRKKIKHCHDPICQILFAAMIEYCMEKKYNSIIAIVGSGMNTLLNRYGWEHGITEAAIIENHPTYLINLPVSLRLCRNIKEKALLDPNLKFLSIHQEGLEAQL</sequence>
<gene>
    <name evidence="7" type="ORF">FCN80_24815</name>
</gene>
<dbReference type="Pfam" id="PF00765">
    <property type="entry name" value="Autoind_synth"/>
    <property type="match status" value="1"/>
</dbReference>
<protein>
    <recommendedName>
        <fullName evidence="6">Acyl-homoserine-lactone synthase</fullName>
        <ecNumber evidence="6">2.3.1.184</ecNumber>
    </recommendedName>
    <alternativeName>
        <fullName evidence="6">Autoinducer synthesis protein</fullName>
    </alternativeName>
</protein>
<evidence type="ECO:0000256" key="6">
    <source>
        <dbReference type="RuleBase" id="RU361135"/>
    </source>
</evidence>
<evidence type="ECO:0000256" key="2">
    <source>
        <dbReference type="ARBA" id="ARBA00022679"/>
    </source>
</evidence>
<keyword evidence="1 5" id="KW-0673">Quorum sensing</keyword>
<dbReference type="PROSITE" id="PS51187">
    <property type="entry name" value="AUTOINDUCER_SYNTH_2"/>
    <property type="match status" value="1"/>
</dbReference>
<keyword evidence="8" id="KW-1185">Reference proteome</keyword>